<dbReference type="PANTHER" id="PTHR37814:SF1">
    <property type="entry name" value="MEMBRANE PROTEIN"/>
    <property type="match status" value="1"/>
</dbReference>
<gene>
    <name evidence="2" type="ORF">CJ191_08795</name>
</gene>
<keyword evidence="1" id="KW-0472">Membrane</keyword>
<evidence type="ECO:0000313" key="3">
    <source>
        <dbReference type="Proteomes" id="UP000235701"/>
    </source>
</evidence>
<reference evidence="2 3" key="1">
    <citation type="submission" date="2017-09" db="EMBL/GenBank/DDBJ databases">
        <title>Bacterial strain isolated from the female urinary microbiota.</title>
        <authorList>
            <person name="Thomas-White K."/>
            <person name="Kumar N."/>
            <person name="Forster S."/>
            <person name="Putonti C."/>
            <person name="Lawley T."/>
            <person name="Wolfe A.J."/>
        </authorList>
    </citation>
    <scope>NUCLEOTIDE SEQUENCE [LARGE SCALE GENOMIC DNA]</scope>
    <source>
        <strain evidence="2 3">UMB0240</strain>
    </source>
</reference>
<comment type="caution">
    <text evidence="2">The sequence shown here is derived from an EMBL/GenBank/DDBJ whole genome shotgun (WGS) entry which is preliminary data.</text>
</comment>
<keyword evidence="1" id="KW-1133">Transmembrane helix</keyword>
<feature type="transmembrane region" description="Helical" evidence="1">
    <location>
        <begin position="69"/>
        <end position="87"/>
    </location>
</feature>
<dbReference type="PANTHER" id="PTHR37814">
    <property type="entry name" value="CONSERVED MEMBRANE PROTEIN"/>
    <property type="match status" value="1"/>
</dbReference>
<organism evidence="2 3">
    <name type="scientific">Aerococcus viridans</name>
    <dbReference type="NCBI Taxonomy" id="1377"/>
    <lineage>
        <taxon>Bacteria</taxon>
        <taxon>Bacillati</taxon>
        <taxon>Bacillota</taxon>
        <taxon>Bacilli</taxon>
        <taxon>Lactobacillales</taxon>
        <taxon>Aerococcaceae</taxon>
        <taxon>Aerococcus</taxon>
    </lineage>
</organism>
<dbReference type="EMBL" id="PNHQ01000033">
    <property type="protein sequence ID" value="PMC78752.1"/>
    <property type="molecule type" value="Genomic_DNA"/>
</dbReference>
<proteinExistence type="predicted"/>
<name>A0A2N6UB33_9LACT</name>
<evidence type="ECO:0000256" key="1">
    <source>
        <dbReference type="SAM" id="Phobius"/>
    </source>
</evidence>
<accession>A0A2N6UB33</accession>
<dbReference type="InterPro" id="IPR038728">
    <property type="entry name" value="YkvI-like"/>
</dbReference>
<evidence type="ECO:0000313" key="2">
    <source>
        <dbReference type="EMBL" id="PMC78752.1"/>
    </source>
</evidence>
<protein>
    <submittedName>
        <fullName evidence="2">Uncharacterized protein</fullName>
    </submittedName>
</protein>
<keyword evidence="3" id="KW-1185">Reference proteome</keyword>
<feature type="transmembrane region" description="Helical" evidence="1">
    <location>
        <begin position="32"/>
        <end position="57"/>
    </location>
</feature>
<keyword evidence="1" id="KW-0812">Transmembrane</keyword>
<feature type="transmembrane region" description="Helical" evidence="1">
    <location>
        <begin position="93"/>
        <end position="111"/>
    </location>
</feature>
<sequence length="129" mass="14485">MFFYFGFMASFNLVGRSAVPTLSLANEIHPYLAYFFVAIIMIGIFTTAVTLLWNTVSNFSDDGTKKQKVLTLIIGFIGLIIGSMISFGSLLNIVYNVAGYFGIAFMFLMLVRHIQWGRATKEKGINKYK</sequence>
<dbReference type="AlphaFoldDB" id="A0A2N6UB33"/>
<dbReference type="Proteomes" id="UP000235701">
    <property type="component" value="Unassembled WGS sequence"/>
</dbReference>